<proteinExistence type="predicted"/>
<dbReference type="InterPro" id="IPR013424">
    <property type="entry name" value="Ice-binding_C"/>
</dbReference>
<keyword evidence="1" id="KW-0812">Transmembrane</keyword>
<feature type="domain" description="Ice-binding protein C-terminal" evidence="3">
    <location>
        <begin position="197"/>
        <end position="218"/>
    </location>
</feature>
<dbReference type="Proteomes" id="UP000019184">
    <property type="component" value="Unassembled WGS sequence"/>
</dbReference>
<dbReference type="Pfam" id="PF11949">
    <property type="entry name" value="DUF3466"/>
    <property type="match status" value="1"/>
</dbReference>
<dbReference type="EMBL" id="CBTK010000089">
    <property type="protein sequence ID" value="CDH44634.1"/>
    <property type="molecule type" value="Genomic_DNA"/>
</dbReference>
<evidence type="ECO:0000259" key="3">
    <source>
        <dbReference type="Pfam" id="PF07589"/>
    </source>
</evidence>
<dbReference type="RefSeq" id="WP_081756221.1">
    <property type="nucleotide sequence ID" value="NZ_CBTK010000089.1"/>
</dbReference>
<keyword evidence="1" id="KW-0472">Membrane</keyword>
<keyword evidence="2" id="KW-0732">Signal</keyword>
<organism evidence="4 5">
    <name type="scientific">Candidatus Contendobacter odensis Run_B_J11</name>
    <dbReference type="NCBI Taxonomy" id="1400861"/>
    <lineage>
        <taxon>Bacteria</taxon>
        <taxon>Pseudomonadati</taxon>
        <taxon>Pseudomonadota</taxon>
        <taxon>Gammaproteobacteria</taxon>
        <taxon>Candidatus Competibacteraceae</taxon>
        <taxon>Candidatus Contendibacter</taxon>
    </lineage>
</organism>
<evidence type="ECO:0000313" key="4">
    <source>
        <dbReference type="EMBL" id="CDH44634.1"/>
    </source>
</evidence>
<dbReference type="Pfam" id="PF07589">
    <property type="entry name" value="PEP-CTERM"/>
    <property type="match status" value="2"/>
</dbReference>
<dbReference type="InterPro" id="IPR014262">
    <property type="entry name" value="HAF_rpt"/>
</dbReference>
<evidence type="ECO:0000313" key="5">
    <source>
        <dbReference type="Proteomes" id="UP000019184"/>
    </source>
</evidence>
<keyword evidence="5" id="KW-1185">Reference proteome</keyword>
<feature type="transmembrane region" description="Helical" evidence="1">
    <location>
        <begin position="231"/>
        <end position="249"/>
    </location>
</feature>
<feature type="transmembrane region" description="Helical" evidence="1">
    <location>
        <begin position="202"/>
        <end position="219"/>
    </location>
</feature>
<reference evidence="4 5" key="1">
    <citation type="journal article" date="2014" name="ISME J.">
        <title>Candidatus Competibacter-lineage genomes retrieved from metagenomes reveal functional metabolic diversity.</title>
        <authorList>
            <person name="McIlroy S.J."/>
            <person name="Albertsen M."/>
            <person name="Andresen E.K."/>
            <person name="Saunders A.M."/>
            <person name="Kristiansen R."/>
            <person name="Stokholm-Bjerregaard M."/>
            <person name="Nielsen K.L."/>
            <person name="Nielsen P.H."/>
        </authorList>
    </citation>
    <scope>NUCLEOTIDE SEQUENCE [LARGE SCALE GENOMIC DNA]</scope>
    <source>
        <strain evidence="4 5">Run_B_J11</strain>
    </source>
</reference>
<dbReference type="InterPro" id="IPR022562">
    <property type="entry name" value="DUF3466"/>
</dbReference>
<keyword evidence="1" id="KW-1133">Transmembrane helix</keyword>
<feature type="domain" description="Ice-binding protein C-terminal" evidence="3">
    <location>
        <begin position="563"/>
        <end position="585"/>
    </location>
</feature>
<dbReference type="AlphaFoldDB" id="A0A7U7J3S4"/>
<accession>A0A7U7J3S4</accession>
<dbReference type="NCBIfam" id="TIGR02913">
    <property type="entry name" value="HAF_rpt"/>
    <property type="match status" value="6"/>
</dbReference>
<dbReference type="NCBIfam" id="NF041539">
    <property type="entry name" value="choice_anch_R"/>
    <property type="match status" value="1"/>
</dbReference>
<dbReference type="NCBIfam" id="TIGR02595">
    <property type="entry name" value="PEP_CTERM"/>
    <property type="match status" value="2"/>
</dbReference>
<name>A0A7U7J3S4_9GAMM</name>
<protein>
    <recommendedName>
        <fullName evidence="3">Ice-binding protein C-terminal domain-containing protein</fullName>
    </recommendedName>
</protein>
<feature type="chain" id="PRO_5031164246" description="Ice-binding protein C-terminal domain-containing protein" evidence="2">
    <location>
        <begin position="21"/>
        <end position="598"/>
    </location>
</feature>
<dbReference type="OrthoDB" id="5931312at2"/>
<gene>
    <name evidence="4" type="ORF">BN874_1790002</name>
</gene>
<sequence>MNKKLLVLLASLVLMPIARADATVIYENAGGLSEFTNSEGWVIGASPFGFQFIAMPFTLPKQSYVTGAELALTALADWSRDYAVQILGDSGGLPSSSLLWTASLLQTIPVQTPQQPTHAFTAVTGESTLLEADTKYWLYLTCTPNCSIYWWWPTTSNSPPGAVLHPPEYPHFSAYWTLLDIPRTNPSMFRIIGSASAIPEPTTFALLSLGFAGLGVRRWRKKSQPMNKKLLILIALLFISSPAWALPSYTITDLGTTMGGDSFATGINIHGQVIGYSYADTGWPPHAFLYSNGITTDLGTLGGEFSYAYGINNNGQVVGVSQTNTSTRAFLYVNGVMTAIGTLGGAWSAAYDINDNGQIIGESARAGDTSQHAFLHSNGVMIDLGTLGGANSAAFGINDSGKIIGNSGIAGNNVTHAFLYTNSAMTDIPAPYTQVGSYATGINNNGQVIGAFYTTVGGSTRHAFLYSGGPMTDLGTLGGATSVSYGISDNGQVVGASFTTGNLAVHAFLYADDHLVDLNSLLPTGSGWTLNEAKAINDKSQIVGNGVINGRSHAFLMSPITESIPEPTTLALLSLGLAGLCVRRRRKSVVLRPYFETR</sequence>
<evidence type="ECO:0000256" key="2">
    <source>
        <dbReference type="SAM" id="SignalP"/>
    </source>
</evidence>
<evidence type="ECO:0000256" key="1">
    <source>
        <dbReference type="SAM" id="Phobius"/>
    </source>
</evidence>
<feature type="signal peptide" evidence="2">
    <location>
        <begin position="1"/>
        <end position="20"/>
    </location>
</feature>
<comment type="caution">
    <text evidence="4">The sequence shown here is derived from an EMBL/GenBank/DDBJ whole genome shotgun (WGS) entry which is preliminary data.</text>
</comment>